<evidence type="ECO:0008006" key="2">
    <source>
        <dbReference type="Google" id="ProtNLM"/>
    </source>
</evidence>
<sequence length="305" mass="32940">MASGTLAQDEPELERPVVSPALRKLTRDGGYLMVKEVSGKTVAIDIATGLAAPMVVAPIIAVVDTSIIQAVMTKTSVTENLKTNATFLCKHPIQFARDKFWRRMTGLCWMVYAGTYASSNIATSYIEANELPANQSKVLKVAAGGAANIGLTLVKDVIMVGLITERFGEGAIKERKRVPMLSRGCFLVRDGLTMMAAFVIGDEVGRRVYHALGDWVSARTARQIGNLVTPVALQPVSTVFHLGGLNYADNQSLSAGAMTQAIRNSYFASTGARMGRILPAVGVGNNINIALRDATYRYAERTRWL</sequence>
<protein>
    <recommendedName>
        <fullName evidence="2">ADP,ATP carrier protein</fullName>
    </recommendedName>
</protein>
<evidence type="ECO:0000313" key="1">
    <source>
        <dbReference type="EMBL" id="CAD9132741.1"/>
    </source>
</evidence>
<accession>A0A7S1MIN8</accession>
<gene>
    <name evidence="1" type="ORF">NDES1114_LOCUS23388</name>
</gene>
<dbReference type="EMBL" id="HBGF01034860">
    <property type="protein sequence ID" value="CAD9132741.1"/>
    <property type="molecule type" value="Transcribed_RNA"/>
</dbReference>
<organism evidence="1">
    <name type="scientific">Neobodo designis</name>
    <name type="common">Flagellated protozoan</name>
    <name type="synonym">Bodo designis</name>
    <dbReference type="NCBI Taxonomy" id="312471"/>
    <lineage>
        <taxon>Eukaryota</taxon>
        <taxon>Discoba</taxon>
        <taxon>Euglenozoa</taxon>
        <taxon>Kinetoplastea</taxon>
        <taxon>Metakinetoplastina</taxon>
        <taxon>Neobodonida</taxon>
        <taxon>Neobodo</taxon>
    </lineage>
</organism>
<dbReference type="PANTHER" id="PTHR37845:SF1">
    <property type="entry name" value="SEQUENCE ORPHAN"/>
    <property type="match status" value="1"/>
</dbReference>
<proteinExistence type="predicted"/>
<dbReference type="AlphaFoldDB" id="A0A7S1MIN8"/>
<dbReference type="PANTHER" id="PTHR37845">
    <property type="entry name" value="SEQUENCE ORPHAN"/>
    <property type="match status" value="1"/>
</dbReference>
<reference evidence="1" key="1">
    <citation type="submission" date="2021-01" db="EMBL/GenBank/DDBJ databases">
        <authorList>
            <person name="Corre E."/>
            <person name="Pelletier E."/>
            <person name="Niang G."/>
            <person name="Scheremetjew M."/>
            <person name="Finn R."/>
            <person name="Kale V."/>
            <person name="Holt S."/>
            <person name="Cochrane G."/>
            <person name="Meng A."/>
            <person name="Brown T."/>
            <person name="Cohen L."/>
        </authorList>
    </citation>
    <scope>NUCLEOTIDE SEQUENCE</scope>
    <source>
        <strain evidence="1">CCAP 1951/1</strain>
    </source>
</reference>
<dbReference type="InterPro" id="IPR038781">
    <property type="entry name" value="C365.16-ike"/>
</dbReference>
<name>A0A7S1MIN8_NEODS</name>
<dbReference type="GO" id="GO:0005739">
    <property type="term" value="C:mitochondrion"/>
    <property type="evidence" value="ECO:0007669"/>
    <property type="project" value="TreeGrafter"/>
</dbReference>